<evidence type="ECO:0000256" key="5">
    <source>
        <dbReference type="ARBA" id="ARBA00023065"/>
    </source>
</evidence>
<dbReference type="PANTHER" id="PTHR11537">
    <property type="entry name" value="VOLTAGE-GATED POTASSIUM CHANNEL"/>
    <property type="match status" value="1"/>
</dbReference>
<keyword evidence="4 8" id="KW-1133">Transmembrane helix</keyword>
<proteinExistence type="predicted"/>
<evidence type="ECO:0000259" key="9">
    <source>
        <dbReference type="Pfam" id="PF07885"/>
    </source>
</evidence>
<protein>
    <submittedName>
        <fullName evidence="10">Ion channel</fullName>
    </submittedName>
</protein>
<sequence>MKRMRVLWHIIRISGADYIFFGFLIVLGVASFLLPRLEPEFSDFGDGLWYLFVSFTTVGFGDYVATGPAGRIITVVVTLYGILVVALMTGIIVGFYTELLKARATTALDDFVKELEHLPDLSREQLLDLAERIRNRRIMPDS</sequence>
<accession>A0ABT1NSN0</accession>
<keyword evidence="6 8" id="KW-0472">Membrane</keyword>
<dbReference type="SUPFAM" id="SSF81324">
    <property type="entry name" value="Voltage-gated potassium channels"/>
    <property type="match status" value="1"/>
</dbReference>
<evidence type="ECO:0000256" key="3">
    <source>
        <dbReference type="ARBA" id="ARBA00022692"/>
    </source>
</evidence>
<evidence type="ECO:0000256" key="1">
    <source>
        <dbReference type="ARBA" id="ARBA00004141"/>
    </source>
</evidence>
<feature type="domain" description="Potassium channel" evidence="9">
    <location>
        <begin position="22"/>
        <end position="97"/>
    </location>
</feature>
<evidence type="ECO:0000256" key="6">
    <source>
        <dbReference type="ARBA" id="ARBA00023136"/>
    </source>
</evidence>
<reference evidence="10 11" key="1">
    <citation type="submission" date="2022-07" db="EMBL/GenBank/DDBJ databases">
        <title>Novel species in genus Arthrobacter.</title>
        <authorList>
            <person name="Liu Y."/>
        </authorList>
    </citation>
    <scope>NUCLEOTIDE SEQUENCE [LARGE SCALE GENOMIC DNA]</scope>
    <source>
        <strain evidence="11">zg-Y859</strain>
    </source>
</reference>
<keyword evidence="2" id="KW-0813">Transport</keyword>
<dbReference type="EMBL" id="JANFLP010000011">
    <property type="protein sequence ID" value="MCQ1950597.1"/>
    <property type="molecule type" value="Genomic_DNA"/>
</dbReference>
<dbReference type="Gene3D" id="1.10.287.70">
    <property type="match status" value="1"/>
</dbReference>
<keyword evidence="3 8" id="KW-0812">Transmembrane</keyword>
<dbReference type="InterPro" id="IPR028325">
    <property type="entry name" value="VG_K_chnl"/>
</dbReference>
<feature type="transmembrane region" description="Helical" evidence="8">
    <location>
        <begin position="72"/>
        <end position="96"/>
    </location>
</feature>
<evidence type="ECO:0000256" key="2">
    <source>
        <dbReference type="ARBA" id="ARBA00022448"/>
    </source>
</evidence>
<dbReference type="Proteomes" id="UP001206924">
    <property type="component" value="Unassembled WGS sequence"/>
</dbReference>
<name>A0ABT1NSN0_9MICC</name>
<evidence type="ECO:0000256" key="8">
    <source>
        <dbReference type="SAM" id="Phobius"/>
    </source>
</evidence>
<evidence type="ECO:0000313" key="11">
    <source>
        <dbReference type="Proteomes" id="UP001206924"/>
    </source>
</evidence>
<dbReference type="InterPro" id="IPR013099">
    <property type="entry name" value="K_chnl_dom"/>
</dbReference>
<comment type="caution">
    <text evidence="10">The sequence shown here is derived from an EMBL/GenBank/DDBJ whole genome shotgun (WGS) entry which is preliminary data.</text>
</comment>
<dbReference type="RefSeq" id="WP_255797359.1">
    <property type="nucleotide sequence ID" value="NZ_CP104263.1"/>
</dbReference>
<comment type="subcellular location">
    <subcellularLocation>
        <location evidence="1">Membrane</location>
        <topology evidence="1">Multi-pass membrane protein</topology>
    </subcellularLocation>
</comment>
<evidence type="ECO:0000256" key="7">
    <source>
        <dbReference type="ARBA" id="ARBA00023303"/>
    </source>
</evidence>
<organism evidence="10 11">
    <name type="scientific">Arthrobacter jinronghuae</name>
    <dbReference type="NCBI Taxonomy" id="2964609"/>
    <lineage>
        <taxon>Bacteria</taxon>
        <taxon>Bacillati</taxon>
        <taxon>Actinomycetota</taxon>
        <taxon>Actinomycetes</taxon>
        <taxon>Micrococcales</taxon>
        <taxon>Micrococcaceae</taxon>
        <taxon>Arthrobacter</taxon>
    </lineage>
</organism>
<dbReference type="PANTHER" id="PTHR11537:SF254">
    <property type="entry name" value="POTASSIUM VOLTAGE-GATED CHANNEL PROTEIN SHAB"/>
    <property type="match status" value="1"/>
</dbReference>
<keyword evidence="7" id="KW-0407">Ion channel</keyword>
<gene>
    <name evidence="10" type="ORF">NNX28_11740</name>
</gene>
<keyword evidence="5" id="KW-0406">Ion transport</keyword>
<dbReference type="Pfam" id="PF07885">
    <property type="entry name" value="Ion_trans_2"/>
    <property type="match status" value="1"/>
</dbReference>
<evidence type="ECO:0000313" key="10">
    <source>
        <dbReference type="EMBL" id="MCQ1950597.1"/>
    </source>
</evidence>
<evidence type="ECO:0000256" key="4">
    <source>
        <dbReference type="ARBA" id="ARBA00022989"/>
    </source>
</evidence>
<feature type="transmembrane region" description="Helical" evidence="8">
    <location>
        <begin position="16"/>
        <end position="35"/>
    </location>
</feature>
<keyword evidence="11" id="KW-1185">Reference proteome</keyword>
<dbReference type="PRINTS" id="PR00169">
    <property type="entry name" value="KCHANNEL"/>
</dbReference>
<feature type="transmembrane region" description="Helical" evidence="8">
    <location>
        <begin position="47"/>
        <end position="65"/>
    </location>
</feature>